<dbReference type="GO" id="GO:0003735">
    <property type="term" value="F:structural constituent of ribosome"/>
    <property type="evidence" value="ECO:0007669"/>
    <property type="project" value="InterPro"/>
</dbReference>
<evidence type="ECO:0000256" key="1">
    <source>
        <dbReference type="ARBA" id="ARBA00009339"/>
    </source>
</evidence>
<accession>A0A3M7MFG4</accession>
<proteinExistence type="inferred from homology"/>
<dbReference type="Pfam" id="PF00832">
    <property type="entry name" value="Ribosomal_L39"/>
    <property type="match status" value="1"/>
</dbReference>
<name>A0A3M7MFG4_9PLEO</name>
<keyword evidence="8" id="KW-1185">Reference proteome</keyword>
<dbReference type="Gene3D" id="1.10.1620.10">
    <property type="entry name" value="Ribosomal protein L39e"/>
    <property type="match status" value="1"/>
</dbReference>
<evidence type="ECO:0000313" key="8">
    <source>
        <dbReference type="Proteomes" id="UP000265663"/>
    </source>
</evidence>
<feature type="region of interest" description="Disordered" evidence="6">
    <location>
        <begin position="1"/>
        <end position="79"/>
    </location>
</feature>
<evidence type="ECO:0000256" key="3">
    <source>
        <dbReference type="ARBA" id="ARBA00023274"/>
    </source>
</evidence>
<comment type="similarity">
    <text evidence="1">Belongs to the eukaryotic ribosomal protein eL39 family.</text>
</comment>
<dbReference type="PANTHER" id="PTHR19970:SF0">
    <property type="entry name" value="LARGE RIBOSOMAL SUBUNIT PROTEIN EL39"/>
    <property type="match status" value="1"/>
</dbReference>
<evidence type="ECO:0000256" key="6">
    <source>
        <dbReference type="SAM" id="MobiDB-lite"/>
    </source>
</evidence>
<evidence type="ECO:0000256" key="4">
    <source>
        <dbReference type="ARBA" id="ARBA00035234"/>
    </source>
</evidence>
<dbReference type="OrthoDB" id="6332053at2759"/>
<feature type="compositionally biased region" description="Basic and acidic residues" evidence="6">
    <location>
        <begin position="38"/>
        <end position="56"/>
    </location>
</feature>
<dbReference type="SUPFAM" id="SSF48662">
    <property type="entry name" value="Ribosomal protein L39e"/>
    <property type="match status" value="1"/>
</dbReference>
<keyword evidence="3" id="KW-0687">Ribonucleoprotein</keyword>
<dbReference type="InterPro" id="IPR000077">
    <property type="entry name" value="Ribosomal_eL39"/>
</dbReference>
<protein>
    <recommendedName>
        <fullName evidence="4">Large ribosomal subunit protein eL39</fullName>
    </recommendedName>
    <alternativeName>
        <fullName evidence="5">60S ribosomal protein L39</fullName>
    </alternativeName>
</protein>
<organism evidence="7 8">
    <name type="scientific">Pyrenophora seminiperda CCB06</name>
    <dbReference type="NCBI Taxonomy" id="1302712"/>
    <lineage>
        <taxon>Eukaryota</taxon>
        <taxon>Fungi</taxon>
        <taxon>Dikarya</taxon>
        <taxon>Ascomycota</taxon>
        <taxon>Pezizomycotina</taxon>
        <taxon>Dothideomycetes</taxon>
        <taxon>Pleosporomycetidae</taxon>
        <taxon>Pleosporales</taxon>
        <taxon>Pleosporineae</taxon>
        <taxon>Pleosporaceae</taxon>
        <taxon>Pyrenophora</taxon>
    </lineage>
</organism>
<sequence length="167" mass="18619">MPSQKSFRTKQKLARAQKQNRPIPQWIRLRTGNTIRSETGDGDIRDDAARGHETDMTRTGTTPSDDTGARPVSVSKRITPDEPSLTRFSIPGSNSLIPASLFDTSDRIGNFAHGENRATRLLSEVRSANEGCNGWCFFARSGYYLPTSHSRRLGSENDYGRNLIMMV</sequence>
<evidence type="ECO:0000256" key="2">
    <source>
        <dbReference type="ARBA" id="ARBA00022980"/>
    </source>
</evidence>
<evidence type="ECO:0000256" key="5">
    <source>
        <dbReference type="ARBA" id="ARBA00035339"/>
    </source>
</evidence>
<dbReference type="InterPro" id="IPR023626">
    <property type="entry name" value="Ribosomal_eL39_dom_sf"/>
</dbReference>
<dbReference type="Proteomes" id="UP000265663">
    <property type="component" value="Unassembled WGS sequence"/>
</dbReference>
<evidence type="ECO:0000313" key="7">
    <source>
        <dbReference type="EMBL" id="RMZ73261.1"/>
    </source>
</evidence>
<dbReference type="EMBL" id="KE747839">
    <property type="protein sequence ID" value="RMZ73261.1"/>
    <property type="molecule type" value="Genomic_DNA"/>
</dbReference>
<dbReference type="GO" id="GO:0022625">
    <property type="term" value="C:cytosolic large ribosomal subunit"/>
    <property type="evidence" value="ECO:0007669"/>
    <property type="project" value="TreeGrafter"/>
</dbReference>
<dbReference type="GO" id="GO:0006412">
    <property type="term" value="P:translation"/>
    <property type="evidence" value="ECO:0007669"/>
    <property type="project" value="InterPro"/>
</dbReference>
<dbReference type="PANTHER" id="PTHR19970">
    <property type="entry name" value="RIBOSOMAL PROTEIN L39E"/>
    <property type="match status" value="1"/>
</dbReference>
<keyword evidence="2" id="KW-0689">Ribosomal protein</keyword>
<gene>
    <name evidence="7" type="ORF">GMOD_00009073</name>
</gene>
<dbReference type="FunFam" id="1.10.1620.10:FF:000001">
    <property type="entry name" value="60S ribosomal protein-like L39"/>
    <property type="match status" value="1"/>
</dbReference>
<dbReference type="AlphaFoldDB" id="A0A3M7MFG4"/>
<reference evidence="7 8" key="1">
    <citation type="journal article" date="2014" name="PLoS ONE">
        <title>De novo Genome Assembly of the Fungal Plant Pathogen Pyrenophora semeniperda.</title>
        <authorList>
            <person name="Soliai M.M."/>
            <person name="Meyer S.E."/>
            <person name="Udall J.A."/>
            <person name="Elzinga D.E."/>
            <person name="Hermansen R.A."/>
            <person name="Bodily P.M."/>
            <person name="Hart A.A."/>
            <person name="Coleman C.E."/>
        </authorList>
    </citation>
    <scope>NUCLEOTIDE SEQUENCE [LARGE SCALE GENOMIC DNA]</scope>
    <source>
        <strain evidence="7 8">CCB06</strain>
        <tissue evidence="7">Mycelium</tissue>
    </source>
</reference>